<evidence type="ECO:0008006" key="10">
    <source>
        <dbReference type="Google" id="ProtNLM"/>
    </source>
</evidence>
<accession>A0A1Y2LWY3</accession>
<dbReference type="PANTHER" id="PTHR12265">
    <property type="entry name" value="TRANSMEMBRANE PROTEIN 53"/>
    <property type="match status" value="1"/>
</dbReference>
<dbReference type="PANTHER" id="PTHR12265:SF30">
    <property type="entry name" value="TRANSMEMBRANE PROTEIN 53"/>
    <property type="match status" value="1"/>
</dbReference>
<name>A0A1Y2LWY3_EPING</name>
<dbReference type="EMBL" id="KZ107846">
    <property type="protein sequence ID" value="OSS48384.1"/>
    <property type="molecule type" value="Genomic_DNA"/>
</dbReference>
<evidence type="ECO:0000256" key="4">
    <source>
        <dbReference type="ARBA" id="ARBA00023136"/>
    </source>
</evidence>
<keyword evidence="9" id="KW-1185">Reference proteome</keyword>
<dbReference type="Pfam" id="PF05705">
    <property type="entry name" value="DUF829"/>
    <property type="match status" value="1"/>
</dbReference>
<keyword evidence="3 7" id="KW-1133">Transmembrane helix</keyword>
<dbReference type="InterPro" id="IPR008547">
    <property type="entry name" value="DUF829_TMEM53"/>
</dbReference>
<evidence type="ECO:0000256" key="3">
    <source>
        <dbReference type="ARBA" id="ARBA00022989"/>
    </source>
</evidence>
<comment type="subcellular location">
    <subcellularLocation>
        <location evidence="6">Endomembrane system</location>
        <topology evidence="6">Single-pass membrane protein</topology>
    </subcellularLocation>
    <subcellularLocation>
        <location evidence="1">Nucleus membrane</location>
    </subcellularLocation>
</comment>
<keyword evidence="5" id="KW-0539">Nucleus</keyword>
<keyword evidence="4 7" id="KW-0472">Membrane</keyword>
<dbReference type="Proteomes" id="UP000193240">
    <property type="component" value="Unassembled WGS sequence"/>
</dbReference>
<evidence type="ECO:0000256" key="5">
    <source>
        <dbReference type="ARBA" id="ARBA00023242"/>
    </source>
</evidence>
<keyword evidence="2 7" id="KW-0812">Transmembrane</keyword>
<dbReference type="GO" id="GO:0031965">
    <property type="term" value="C:nuclear membrane"/>
    <property type="evidence" value="ECO:0007669"/>
    <property type="project" value="UniProtKB-SubCell"/>
</dbReference>
<dbReference type="InParanoid" id="A0A1Y2LWY3"/>
<dbReference type="OMA" id="LAFWMNA"/>
<evidence type="ECO:0000256" key="1">
    <source>
        <dbReference type="ARBA" id="ARBA00004126"/>
    </source>
</evidence>
<evidence type="ECO:0000313" key="9">
    <source>
        <dbReference type="Proteomes" id="UP000193240"/>
    </source>
</evidence>
<evidence type="ECO:0000256" key="7">
    <source>
        <dbReference type="SAM" id="Phobius"/>
    </source>
</evidence>
<dbReference type="AlphaFoldDB" id="A0A1Y2LWY3"/>
<proteinExistence type="predicted"/>
<reference evidence="8 9" key="1">
    <citation type="journal article" date="2017" name="Genome Announc.">
        <title>Genome sequence of the saprophytic ascomycete Epicoccum nigrum ICMP 19927 strain isolated from New Zealand.</title>
        <authorList>
            <person name="Fokin M."/>
            <person name="Fleetwood D."/>
            <person name="Weir B.S."/>
            <person name="Villas-Boas S.G."/>
        </authorList>
    </citation>
    <scope>NUCLEOTIDE SEQUENCE [LARGE SCALE GENOMIC DNA]</scope>
    <source>
        <strain evidence="8 9">ICMP 19927</strain>
    </source>
</reference>
<evidence type="ECO:0000256" key="6">
    <source>
        <dbReference type="ARBA" id="ARBA00037847"/>
    </source>
</evidence>
<sequence>MVSLTTPTEVIKPLSEFTIIGHNTYLWTSTLYTAESPLILMFAWNAAAAKHIAKYTVSYQRLFPSARIVLVRCFTSDMFTRSARYEGLVTPAMDVTREHIAAGGKVLIHSFSNGGGNQVNEFAKAWKRRYSSKLPMQVHVMDSSPTKGPWMKSYAALSAGLPRTWFWTWFGGILIHLSLMGIFLANVARRKENKMVVLCREMNDEDIFDEKVPRVYLYSMVDAMVGCDEVEEHAAIAKRKGRDVIMVRFEKSAHCGHVREDESKYWDAILEAWKGSGGS</sequence>
<evidence type="ECO:0000256" key="2">
    <source>
        <dbReference type="ARBA" id="ARBA00022692"/>
    </source>
</evidence>
<organism evidence="8 9">
    <name type="scientific">Epicoccum nigrum</name>
    <name type="common">Soil fungus</name>
    <name type="synonym">Epicoccum purpurascens</name>
    <dbReference type="NCBI Taxonomy" id="105696"/>
    <lineage>
        <taxon>Eukaryota</taxon>
        <taxon>Fungi</taxon>
        <taxon>Dikarya</taxon>
        <taxon>Ascomycota</taxon>
        <taxon>Pezizomycotina</taxon>
        <taxon>Dothideomycetes</taxon>
        <taxon>Pleosporomycetidae</taxon>
        <taxon>Pleosporales</taxon>
        <taxon>Pleosporineae</taxon>
        <taxon>Didymellaceae</taxon>
        <taxon>Epicoccum</taxon>
    </lineage>
</organism>
<evidence type="ECO:0000313" key="8">
    <source>
        <dbReference type="EMBL" id="OSS48384.1"/>
    </source>
</evidence>
<protein>
    <recommendedName>
        <fullName evidence="10">Indole-diterpene biosynthesis protein PaxU</fullName>
    </recommendedName>
</protein>
<gene>
    <name evidence="8" type="ORF">B5807_07819</name>
</gene>
<feature type="transmembrane region" description="Helical" evidence="7">
    <location>
        <begin position="165"/>
        <end position="185"/>
    </location>
</feature>